<feature type="domain" description="Metallo-beta-lactamase" evidence="5">
    <location>
        <begin position="60"/>
        <end position="257"/>
    </location>
</feature>
<evidence type="ECO:0000256" key="2">
    <source>
        <dbReference type="ARBA" id="ARBA00022723"/>
    </source>
</evidence>
<dbReference type="Gene3D" id="3.60.15.10">
    <property type="entry name" value="Ribonuclease Z/Hydroxyacylglutathione hydrolase-like"/>
    <property type="match status" value="1"/>
</dbReference>
<name>A0A9W6SNR0_9ACTN</name>
<accession>A0A9W6SNR0</accession>
<keyword evidence="7" id="KW-1185">Reference proteome</keyword>
<dbReference type="AlphaFoldDB" id="A0A9W6SNR0"/>
<dbReference type="GO" id="GO:0016787">
    <property type="term" value="F:hydrolase activity"/>
    <property type="evidence" value="ECO:0007669"/>
    <property type="project" value="UniProtKB-KW"/>
</dbReference>
<dbReference type="InterPro" id="IPR036866">
    <property type="entry name" value="RibonucZ/Hydroxyglut_hydro"/>
</dbReference>
<dbReference type="RefSeq" id="WP_285664506.1">
    <property type="nucleotide sequence ID" value="NZ_BSTX01000003.1"/>
</dbReference>
<dbReference type="SMART" id="SM00849">
    <property type="entry name" value="Lactamase_B"/>
    <property type="match status" value="1"/>
</dbReference>
<evidence type="ECO:0000313" key="7">
    <source>
        <dbReference type="Proteomes" id="UP001165079"/>
    </source>
</evidence>
<keyword evidence="3" id="KW-0378">Hydrolase</keyword>
<keyword evidence="2" id="KW-0479">Metal-binding</keyword>
<evidence type="ECO:0000256" key="3">
    <source>
        <dbReference type="ARBA" id="ARBA00022801"/>
    </source>
</evidence>
<evidence type="ECO:0000256" key="1">
    <source>
        <dbReference type="ARBA" id="ARBA00007749"/>
    </source>
</evidence>
<evidence type="ECO:0000256" key="4">
    <source>
        <dbReference type="ARBA" id="ARBA00022833"/>
    </source>
</evidence>
<keyword evidence="4" id="KW-0862">Zinc</keyword>
<comment type="caution">
    <text evidence="6">The sequence shown here is derived from an EMBL/GenBank/DDBJ whole genome shotgun (WGS) entry which is preliminary data.</text>
</comment>
<organism evidence="6 7">
    <name type="scientific">Actinorhabdospora filicis</name>
    <dbReference type="NCBI Taxonomy" id="1785913"/>
    <lineage>
        <taxon>Bacteria</taxon>
        <taxon>Bacillati</taxon>
        <taxon>Actinomycetota</taxon>
        <taxon>Actinomycetes</taxon>
        <taxon>Micromonosporales</taxon>
        <taxon>Micromonosporaceae</taxon>
        <taxon>Actinorhabdospora</taxon>
    </lineage>
</organism>
<dbReference type="PANTHER" id="PTHR42978:SF6">
    <property type="entry name" value="QUORUM-QUENCHING LACTONASE YTNP-RELATED"/>
    <property type="match status" value="1"/>
</dbReference>
<dbReference type="SUPFAM" id="SSF56281">
    <property type="entry name" value="Metallo-hydrolase/oxidoreductase"/>
    <property type="match status" value="1"/>
</dbReference>
<protein>
    <submittedName>
        <fullName evidence="6">MBL fold metallo-hydrolase</fullName>
    </submittedName>
</protein>
<dbReference type="GO" id="GO:0046872">
    <property type="term" value="F:metal ion binding"/>
    <property type="evidence" value="ECO:0007669"/>
    <property type="project" value="UniProtKB-KW"/>
</dbReference>
<dbReference type="PANTHER" id="PTHR42978">
    <property type="entry name" value="QUORUM-QUENCHING LACTONASE YTNP-RELATED-RELATED"/>
    <property type="match status" value="1"/>
</dbReference>
<evidence type="ECO:0000313" key="6">
    <source>
        <dbReference type="EMBL" id="GLZ79348.1"/>
    </source>
</evidence>
<sequence>MPVIRRLGATEIIALEDGAGPFFAPRATAFPSATPEQWAAADAFDPAAVTEDGRWWLNFRAFAVRLPDGRVILIDAGIGPAGSPAATWAPVPGVLPGELEKAGIAPADIDTVVLTHLHTDHVGWAVVEGKPFFPSARYVIGKGDVDAVASLNPRLDDLLLRPLRENGQLWAIDGDKRLAGPVRVVATPGHTPGHQSVLVRDGEDLVAVTGDLLVHAIQLLYPGMGYSHEINEDVARDSRVRLLNELRDMDATLATPHLGEPFVAVSALGAA</sequence>
<dbReference type="InterPro" id="IPR001279">
    <property type="entry name" value="Metallo-B-lactamas"/>
</dbReference>
<dbReference type="InterPro" id="IPR051013">
    <property type="entry name" value="MBL_superfamily_lactonases"/>
</dbReference>
<evidence type="ECO:0000259" key="5">
    <source>
        <dbReference type="SMART" id="SM00849"/>
    </source>
</evidence>
<dbReference type="Proteomes" id="UP001165079">
    <property type="component" value="Unassembled WGS sequence"/>
</dbReference>
<dbReference type="Pfam" id="PF00753">
    <property type="entry name" value="Lactamase_B"/>
    <property type="match status" value="1"/>
</dbReference>
<dbReference type="EMBL" id="BSTX01000003">
    <property type="protein sequence ID" value="GLZ79348.1"/>
    <property type="molecule type" value="Genomic_DNA"/>
</dbReference>
<comment type="similarity">
    <text evidence="1">Belongs to the metallo-beta-lactamase superfamily.</text>
</comment>
<proteinExistence type="inferred from homology"/>
<reference evidence="6" key="1">
    <citation type="submission" date="2023-03" db="EMBL/GenBank/DDBJ databases">
        <title>Actinorhabdospora filicis NBRC 111898.</title>
        <authorList>
            <person name="Ichikawa N."/>
            <person name="Sato H."/>
            <person name="Tonouchi N."/>
        </authorList>
    </citation>
    <scope>NUCLEOTIDE SEQUENCE</scope>
    <source>
        <strain evidence="6">NBRC 111898</strain>
    </source>
</reference>
<gene>
    <name evidence="6" type="ORF">Afil01_41550</name>
</gene>